<organism evidence="8 10">
    <name type="scientific">Cellulomonas hominis</name>
    <dbReference type="NCBI Taxonomy" id="156981"/>
    <lineage>
        <taxon>Bacteria</taxon>
        <taxon>Bacillati</taxon>
        <taxon>Actinomycetota</taxon>
        <taxon>Actinomycetes</taxon>
        <taxon>Micrococcales</taxon>
        <taxon>Cellulomonadaceae</taxon>
        <taxon>Cellulomonas</taxon>
    </lineage>
</organism>
<dbReference type="EMBL" id="BJVQ01000002">
    <property type="protein sequence ID" value="GEL45194.1"/>
    <property type="molecule type" value="Genomic_DNA"/>
</dbReference>
<dbReference type="EMBL" id="JACHDN010000001">
    <property type="protein sequence ID" value="MBB5474011.1"/>
    <property type="molecule type" value="Genomic_DNA"/>
</dbReference>
<evidence type="ECO:0000256" key="2">
    <source>
        <dbReference type="ARBA" id="ARBA00001937"/>
    </source>
</evidence>
<dbReference type="EC" id="4.2.1.47" evidence="4"/>
<evidence type="ECO:0000256" key="4">
    <source>
        <dbReference type="ARBA" id="ARBA00011989"/>
    </source>
</evidence>
<dbReference type="Pfam" id="PF16363">
    <property type="entry name" value="GDP_Man_Dehyd"/>
    <property type="match status" value="1"/>
</dbReference>
<dbReference type="RefSeq" id="WP_146832461.1">
    <property type="nucleotide sequence ID" value="NZ_BJVQ01000002.1"/>
</dbReference>
<evidence type="ECO:0000256" key="5">
    <source>
        <dbReference type="ARBA" id="ARBA00023239"/>
    </source>
</evidence>
<comment type="catalytic activity">
    <reaction evidence="1">
        <text>GDP-alpha-D-mannose = GDP-4-dehydro-alpha-D-rhamnose + H2O</text>
        <dbReference type="Rhea" id="RHEA:23820"/>
        <dbReference type="ChEBI" id="CHEBI:15377"/>
        <dbReference type="ChEBI" id="CHEBI:57527"/>
        <dbReference type="ChEBI" id="CHEBI:57964"/>
        <dbReference type="EC" id="4.2.1.47"/>
    </reaction>
</comment>
<evidence type="ECO:0000313" key="9">
    <source>
        <dbReference type="EMBL" id="MBB5474011.1"/>
    </source>
</evidence>
<accession>A0A511F9F5</accession>
<gene>
    <name evidence="8" type="primary">gmd</name>
    <name evidence="8" type="ORF">CHO01_03100</name>
    <name evidence="9" type="ORF">HNR08_002747</name>
</gene>
<dbReference type="PANTHER" id="PTHR43715">
    <property type="entry name" value="GDP-MANNOSE 4,6-DEHYDRATASE"/>
    <property type="match status" value="1"/>
</dbReference>
<evidence type="ECO:0000259" key="7">
    <source>
        <dbReference type="Pfam" id="PF16363"/>
    </source>
</evidence>
<dbReference type="AlphaFoldDB" id="A0A511F9F5"/>
<dbReference type="OrthoDB" id="9779041at2"/>
<dbReference type="Gene3D" id="3.90.25.10">
    <property type="entry name" value="UDP-galactose 4-epimerase, domain 1"/>
    <property type="match status" value="1"/>
</dbReference>
<dbReference type="CDD" id="cd05260">
    <property type="entry name" value="GDP_MD_SDR_e"/>
    <property type="match status" value="1"/>
</dbReference>
<keyword evidence="5 9" id="KW-0456">Lyase</keyword>
<comment type="cofactor">
    <cofactor evidence="2">
        <name>NADP(+)</name>
        <dbReference type="ChEBI" id="CHEBI:58349"/>
    </cofactor>
</comment>
<keyword evidence="10" id="KW-1185">Reference proteome</keyword>
<proteinExistence type="inferred from homology"/>
<comment type="function">
    <text evidence="6">Catalyzes the conversion of GDP-D-mannose to GDP-4-dehydro-6-deoxy-D-mannose.</text>
</comment>
<dbReference type="Proteomes" id="UP000321723">
    <property type="component" value="Unassembled WGS sequence"/>
</dbReference>
<comment type="caution">
    <text evidence="8">The sequence shown here is derived from an EMBL/GenBank/DDBJ whole genome shotgun (WGS) entry which is preliminary data.</text>
</comment>
<protein>
    <recommendedName>
        <fullName evidence="4">GDP-mannose 4,6-dehydratase</fullName>
        <ecNumber evidence="4">4.2.1.47</ecNumber>
    </recommendedName>
</protein>
<dbReference type="InterPro" id="IPR036291">
    <property type="entry name" value="NAD(P)-bd_dom_sf"/>
</dbReference>
<reference evidence="9 11" key="2">
    <citation type="submission" date="2020-08" db="EMBL/GenBank/DDBJ databases">
        <title>Sequencing the genomes of 1000 actinobacteria strains.</title>
        <authorList>
            <person name="Klenk H.-P."/>
        </authorList>
    </citation>
    <scope>NUCLEOTIDE SEQUENCE [LARGE SCALE GENOMIC DNA]</scope>
    <source>
        <strain evidence="9 11">DSM 9581</strain>
    </source>
</reference>
<comment type="similarity">
    <text evidence="3">Belongs to the NAD(P)-dependent epimerase/dehydratase family. GDP-mannose 4,6-dehydratase subfamily.</text>
</comment>
<dbReference type="InterPro" id="IPR016040">
    <property type="entry name" value="NAD(P)-bd_dom"/>
</dbReference>
<reference evidence="8 10" key="1">
    <citation type="submission" date="2019-07" db="EMBL/GenBank/DDBJ databases">
        <title>Whole genome shotgun sequence of Cellulomonas hominis NBRC 16055.</title>
        <authorList>
            <person name="Hosoyama A."/>
            <person name="Uohara A."/>
            <person name="Ohji S."/>
            <person name="Ichikawa N."/>
        </authorList>
    </citation>
    <scope>NUCLEOTIDE SEQUENCE [LARGE SCALE GENOMIC DNA]</scope>
    <source>
        <strain evidence="8 10">NBRC 16055</strain>
    </source>
</reference>
<sequence length="324" mass="35003">MLTALITGITGQDGTLLARRLAGEGVEVHGMVRAEDDRQVAAAGLPEGVHLHVGDLADADLLRALVAEVAPDELYNLGGISSVGYSWDQPVLTGLVSGLGAVAVFDAAYHAQEQHGRPVRVLQPSSAEIFGYPETSPQDERTAIRPVSPYGAAKAYAHQMAAVYRTRDLHVATCILYNHESPLRPPTFVTRKITQAAAAIGERGSGVVSLGNLEARRDWGWAPDYVDAMVLATRFERAEDFVVATGRTRSVAEFVASAFARVGIEDWRAHVEVDPRFFRPVDPGEVTGDASRARDLLGWAPRVSFDEMVGRMVDHDLALLRGEA</sequence>
<name>A0A511F9F5_9CELL</name>
<feature type="domain" description="NAD(P)-binding" evidence="7">
    <location>
        <begin position="5"/>
        <end position="312"/>
    </location>
</feature>
<dbReference type="PANTHER" id="PTHR43715:SF1">
    <property type="entry name" value="GDP-MANNOSE 4,6 DEHYDRATASE"/>
    <property type="match status" value="1"/>
</dbReference>
<dbReference type="InterPro" id="IPR006368">
    <property type="entry name" value="GDP_Man_deHydtase"/>
</dbReference>
<evidence type="ECO:0000313" key="11">
    <source>
        <dbReference type="Proteomes" id="UP000564629"/>
    </source>
</evidence>
<dbReference type="Proteomes" id="UP000564629">
    <property type="component" value="Unassembled WGS sequence"/>
</dbReference>
<dbReference type="FunFam" id="3.40.50.720:FF:000924">
    <property type="entry name" value="GDP-mannose 4,6 dehydratase"/>
    <property type="match status" value="1"/>
</dbReference>
<dbReference type="Gene3D" id="3.40.50.720">
    <property type="entry name" value="NAD(P)-binding Rossmann-like Domain"/>
    <property type="match status" value="1"/>
</dbReference>
<dbReference type="SUPFAM" id="SSF51735">
    <property type="entry name" value="NAD(P)-binding Rossmann-fold domains"/>
    <property type="match status" value="1"/>
</dbReference>
<dbReference type="GO" id="GO:0008446">
    <property type="term" value="F:GDP-mannose 4,6-dehydratase activity"/>
    <property type="evidence" value="ECO:0007669"/>
    <property type="project" value="UniProtKB-EC"/>
</dbReference>
<dbReference type="GO" id="GO:0042351">
    <property type="term" value="P:'de novo' GDP-L-fucose biosynthetic process"/>
    <property type="evidence" value="ECO:0007669"/>
    <property type="project" value="TreeGrafter"/>
</dbReference>
<evidence type="ECO:0000256" key="1">
    <source>
        <dbReference type="ARBA" id="ARBA00000188"/>
    </source>
</evidence>
<evidence type="ECO:0000256" key="6">
    <source>
        <dbReference type="ARBA" id="ARBA00059383"/>
    </source>
</evidence>
<evidence type="ECO:0000256" key="3">
    <source>
        <dbReference type="ARBA" id="ARBA00009263"/>
    </source>
</evidence>
<evidence type="ECO:0000313" key="8">
    <source>
        <dbReference type="EMBL" id="GEL45194.1"/>
    </source>
</evidence>
<evidence type="ECO:0000313" key="10">
    <source>
        <dbReference type="Proteomes" id="UP000321723"/>
    </source>
</evidence>